<sequence length="118" mass="12042">MHRSEGRVHASLDPATYAVALSVGVCVYAAAVHCTVLFKLKCLERNLASQNQNIIDALTSAITDATAKVVDRINAGTVQPEALDFTGLTTAVQGLVTVANSAAAPADGSTTTPDASAS</sequence>
<gene>
    <name evidence="2" type="primary">4</name>
    <name evidence="2" type="ORF">SEA_SHEDLOCKHOLMES_4</name>
</gene>
<protein>
    <submittedName>
        <fullName evidence="2">Uncharacterized protein</fullName>
    </submittedName>
</protein>
<dbReference type="RefSeq" id="YP_009202635.1">
    <property type="nucleotide sequence ID" value="NC_028846.1"/>
</dbReference>
<dbReference type="GeneID" id="26629609"/>
<dbReference type="Proteomes" id="UP000207723">
    <property type="component" value="Segment"/>
</dbReference>
<keyword evidence="1" id="KW-1133">Transmembrane helix</keyword>
<organism evidence="2 3">
    <name type="scientific">Mycobacterium phage ShedlockHolmes</name>
    <dbReference type="NCBI Taxonomy" id="1647313"/>
    <lineage>
        <taxon>Viruses</taxon>
        <taxon>Duplodnaviria</taxon>
        <taxon>Heunggongvirae</taxon>
        <taxon>Uroviricota</taxon>
        <taxon>Caudoviricetes</taxon>
        <taxon>Weiservirinae</taxon>
        <taxon>Keshuvirus</taxon>
        <taxon>Keshuvirus shedlockholmes</taxon>
    </lineage>
</organism>
<keyword evidence="1" id="KW-0812">Transmembrane</keyword>
<evidence type="ECO:0000256" key="1">
    <source>
        <dbReference type="SAM" id="Phobius"/>
    </source>
</evidence>
<name>A0A0F6WF76_9CAUD</name>
<evidence type="ECO:0000313" key="3">
    <source>
        <dbReference type="Proteomes" id="UP000207723"/>
    </source>
</evidence>
<evidence type="ECO:0000313" key="2">
    <source>
        <dbReference type="EMBL" id="AKF15181.1"/>
    </source>
</evidence>
<reference evidence="2 3" key="1">
    <citation type="journal article" date="2015" name="Genome Announc.">
        <title>Genome Sequence of a Newly Isolated Mycobacteriophage, ShedlockHolmes.</title>
        <authorList>
            <person name="Pope W.H."/>
            <person name="Carter J.T."/>
            <person name="Dasher K.L."/>
            <person name="Haynberg M.C."/>
            <person name="Reddi A."/>
            <person name="Shedlock K.A."/>
            <person name="Lapin J.S."/>
            <person name="Prout A.K."/>
            <person name="Grubb S.R."/>
            <person name="Warner M.H."/>
            <person name="Bowman C.A."/>
            <person name="Russell D.A."/>
            <person name="Hatfull G.F."/>
        </authorList>
    </citation>
    <scope>NUCLEOTIDE SEQUENCE [LARGE SCALE GENOMIC DNA]</scope>
</reference>
<proteinExistence type="predicted"/>
<keyword evidence="3" id="KW-1185">Reference proteome</keyword>
<feature type="transmembrane region" description="Helical" evidence="1">
    <location>
        <begin position="15"/>
        <end position="38"/>
    </location>
</feature>
<accession>A0A0F6WF76</accession>
<dbReference type="EMBL" id="KR080206">
    <property type="protein sequence ID" value="AKF15181.1"/>
    <property type="molecule type" value="Genomic_DNA"/>
</dbReference>
<dbReference type="KEGG" id="vg:26629609"/>
<keyword evidence="1" id="KW-0472">Membrane</keyword>